<name>V9F517_PHYNI</name>
<evidence type="ECO:0000313" key="2">
    <source>
        <dbReference type="Proteomes" id="UP000018721"/>
    </source>
</evidence>
<gene>
    <name evidence="1" type="ORF">F443_08991</name>
</gene>
<organism evidence="1 2">
    <name type="scientific">Phytophthora nicotianae P1569</name>
    <dbReference type="NCBI Taxonomy" id="1317065"/>
    <lineage>
        <taxon>Eukaryota</taxon>
        <taxon>Sar</taxon>
        <taxon>Stramenopiles</taxon>
        <taxon>Oomycota</taxon>
        <taxon>Peronosporomycetes</taxon>
        <taxon>Peronosporales</taxon>
        <taxon>Peronosporaceae</taxon>
        <taxon>Phytophthora</taxon>
    </lineage>
</organism>
<evidence type="ECO:0000313" key="1">
    <source>
        <dbReference type="EMBL" id="ETI46630.1"/>
    </source>
</evidence>
<dbReference type="AlphaFoldDB" id="V9F517"/>
<proteinExistence type="predicted"/>
<dbReference type="HOGENOM" id="CLU_3280728_0_0_1"/>
<reference evidence="1 2" key="1">
    <citation type="submission" date="2013-11" db="EMBL/GenBank/DDBJ databases">
        <title>The Genome Sequence of Phytophthora parasitica P1569.</title>
        <authorList>
            <consortium name="The Broad Institute Genomics Platform"/>
            <person name="Russ C."/>
            <person name="Tyler B."/>
            <person name="Panabieres F."/>
            <person name="Shan W."/>
            <person name="Tripathy S."/>
            <person name="Grunwald N."/>
            <person name="Machado M."/>
            <person name="Johnson C.S."/>
            <person name="Arredondo F."/>
            <person name="Hong C."/>
            <person name="Coffey M."/>
            <person name="Young S.K."/>
            <person name="Zeng Q."/>
            <person name="Gargeya S."/>
            <person name="Fitzgerald M."/>
            <person name="Abouelleil A."/>
            <person name="Alvarado L."/>
            <person name="Chapman S.B."/>
            <person name="Gainer-Dewar J."/>
            <person name="Goldberg J."/>
            <person name="Griggs A."/>
            <person name="Gujja S."/>
            <person name="Hansen M."/>
            <person name="Howarth C."/>
            <person name="Imamovic A."/>
            <person name="Ireland A."/>
            <person name="Larimer J."/>
            <person name="McCowan C."/>
            <person name="Murphy C."/>
            <person name="Pearson M."/>
            <person name="Poon T.W."/>
            <person name="Priest M."/>
            <person name="Roberts A."/>
            <person name="Saif S."/>
            <person name="Shea T."/>
            <person name="Sykes S."/>
            <person name="Wortman J."/>
            <person name="Nusbaum C."/>
            <person name="Birren B."/>
        </authorList>
    </citation>
    <scope>NUCLEOTIDE SEQUENCE [LARGE SCALE GENOMIC DNA]</scope>
    <source>
        <strain evidence="1 2">P1569</strain>
    </source>
</reference>
<accession>V9F517</accession>
<sequence length="41" mass="4268">MPGLSASDLHPASLCAGDTIEYSSRIFVSGDPRGHHSSVVL</sequence>
<dbReference type="EMBL" id="ANIZ01001533">
    <property type="protein sequence ID" value="ETI46630.1"/>
    <property type="molecule type" value="Genomic_DNA"/>
</dbReference>
<comment type="caution">
    <text evidence="1">The sequence shown here is derived from an EMBL/GenBank/DDBJ whole genome shotgun (WGS) entry which is preliminary data.</text>
</comment>
<keyword evidence="2" id="KW-1185">Reference proteome</keyword>
<protein>
    <submittedName>
        <fullName evidence="1">Uncharacterized protein</fullName>
    </submittedName>
</protein>
<dbReference type="Proteomes" id="UP000018721">
    <property type="component" value="Unassembled WGS sequence"/>
</dbReference>
<dbReference type="OrthoDB" id="129272at2759"/>